<dbReference type="PANTHER" id="PTHR13184:SF5">
    <property type="entry name" value="METHYLTRANSFERASE-LIKE PROTEIN 17, MITOCHONDRIAL"/>
    <property type="match status" value="1"/>
</dbReference>
<evidence type="ECO:0000313" key="8">
    <source>
        <dbReference type="EMBL" id="KAK3921287.1"/>
    </source>
</evidence>
<comment type="caution">
    <text evidence="8">The sequence shown here is derived from an EMBL/GenBank/DDBJ whole genome shotgun (WGS) entry which is preliminary data.</text>
</comment>
<dbReference type="GO" id="GO:0046872">
    <property type="term" value="F:metal ion binding"/>
    <property type="evidence" value="ECO:0007669"/>
    <property type="project" value="UniProtKB-KW"/>
</dbReference>
<keyword evidence="2" id="KW-0479">Metal-binding</keyword>
<keyword evidence="6" id="KW-0496">Mitochondrion</keyword>
<keyword evidence="9" id="KW-1185">Reference proteome</keyword>
<keyword evidence="3" id="KW-0809">Transit peptide</keyword>
<keyword evidence="8" id="KW-0489">Methyltransferase</keyword>
<keyword evidence="8" id="KW-0808">Transferase</keyword>
<proteinExistence type="predicted"/>
<sequence>MSIMKGPPRLCFLPGLGSLRKCTSQAKAPQPQESKSSKRVQCLDLDPQVKVAVDTKLFHPRKHPGIMRKKVDEIPNALSHAMEVLTEGRKKSDLSKAADSLRNQLWGRLLPPEKKDYTEKIKVERMKVLQAVQDSKLELDHETYEKVEEKVVTRRLKDIIHPWHPLGVSAETCLQYLLSRTPAEYCILHKVLSEIHMKDPTFHPNTLFDFGSGVASGYWAAKEVWQKSLKEVYNVDSNVEMNELACKILKLAKEPFSAESGIFFRQFLPVSTDRTYDLVISAFSLLELPSFKDRMDIVSQLWLKTEKYLVLIEDGTNAGYEAIMEARNLVSHLETPDKEDEIAEFHVFSPCPHDFLCPRMINDRTPCNFIISYRTPKFLEGKQHEKKHMYSYVVLKKAARPLSDPQWPRCVRGTLLRPEAVHLQICQSDGTLNNVMLQKKYNSRNAYRCAKRTLWGDCLPGNIVEQEVDK</sequence>
<protein>
    <submittedName>
        <fullName evidence="8">Methyltransferase-like protein 17, mitochondrial</fullName>
    </submittedName>
</protein>
<evidence type="ECO:0000256" key="4">
    <source>
        <dbReference type="ARBA" id="ARBA00023004"/>
    </source>
</evidence>
<comment type="subcellular location">
    <subcellularLocation>
        <location evidence="1">Mitochondrion</location>
    </subcellularLocation>
</comment>
<dbReference type="PANTHER" id="PTHR13184">
    <property type="entry name" value="37S RIBOSOMAL PROTEIN S22"/>
    <property type="match status" value="1"/>
</dbReference>
<name>A0AAE1HH62_9NEOP</name>
<dbReference type="GO" id="GO:0005763">
    <property type="term" value="C:mitochondrial small ribosomal subunit"/>
    <property type="evidence" value="ECO:0007669"/>
    <property type="project" value="TreeGrafter"/>
</dbReference>
<accession>A0AAE1HH62</accession>
<evidence type="ECO:0000256" key="1">
    <source>
        <dbReference type="ARBA" id="ARBA00004173"/>
    </source>
</evidence>
<dbReference type="GO" id="GO:0003735">
    <property type="term" value="F:structural constituent of ribosome"/>
    <property type="evidence" value="ECO:0007669"/>
    <property type="project" value="TreeGrafter"/>
</dbReference>
<evidence type="ECO:0000256" key="5">
    <source>
        <dbReference type="ARBA" id="ARBA00023014"/>
    </source>
</evidence>
<dbReference type="AlphaFoldDB" id="A0AAE1HH62"/>
<gene>
    <name evidence="8" type="ORF">KUF71_010502</name>
</gene>
<dbReference type="InterPro" id="IPR015324">
    <property type="entry name" value="Ribosomal_Rsm22-like"/>
</dbReference>
<reference evidence="8" key="2">
    <citation type="journal article" date="2023" name="BMC Genomics">
        <title>Pest status, molecular evolution, and epigenetic factors derived from the genome assembly of Frankliniella fusca, a thysanopteran phytovirus vector.</title>
        <authorList>
            <person name="Catto M.A."/>
            <person name="Labadie P.E."/>
            <person name="Jacobson A.L."/>
            <person name="Kennedy G.G."/>
            <person name="Srinivasan R."/>
            <person name="Hunt B.G."/>
        </authorList>
    </citation>
    <scope>NUCLEOTIDE SEQUENCE</scope>
    <source>
        <strain evidence="8">PL_HMW_Pooled</strain>
    </source>
</reference>
<dbReference type="GO" id="GO:0006412">
    <property type="term" value="P:translation"/>
    <property type="evidence" value="ECO:0007669"/>
    <property type="project" value="InterPro"/>
</dbReference>
<dbReference type="Proteomes" id="UP001219518">
    <property type="component" value="Unassembled WGS sequence"/>
</dbReference>
<reference evidence="8" key="1">
    <citation type="submission" date="2021-07" db="EMBL/GenBank/DDBJ databases">
        <authorList>
            <person name="Catto M.A."/>
            <person name="Jacobson A."/>
            <person name="Kennedy G."/>
            <person name="Labadie P."/>
            <person name="Hunt B.G."/>
            <person name="Srinivasan R."/>
        </authorList>
    </citation>
    <scope>NUCLEOTIDE SEQUENCE</scope>
    <source>
        <strain evidence="8">PL_HMW_Pooled</strain>
        <tissue evidence="8">Head</tissue>
    </source>
</reference>
<dbReference type="GO" id="GO:0032259">
    <property type="term" value="P:methylation"/>
    <property type="evidence" value="ECO:0007669"/>
    <property type="project" value="UniProtKB-KW"/>
</dbReference>
<dbReference type="InterPro" id="IPR052571">
    <property type="entry name" value="Mt_RNA_Methyltransferase"/>
</dbReference>
<evidence type="ECO:0000256" key="2">
    <source>
        <dbReference type="ARBA" id="ARBA00022723"/>
    </source>
</evidence>
<evidence type="ECO:0000313" key="9">
    <source>
        <dbReference type="Proteomes" id="UP001219518"/>
    </source>
</evidence>
<dbReference type="Pfam" id="PF09243">
    <property type="entry name" value="Rsm22"/>
    <property type="match status" value="1"/>
</dbReference>
<evidence type="ECO:0000256" key="3">
    <source>
        <dbReference type="ARBA" id="ARBA00022946"/>
    </source>
</evidence>
<keyword evidence="4" id="KW-0408">Iron</keyword>
<organism evidence="8 9">
    <name type="scientific">Frankliniella fusca</name>
    <dbReference type="NCBI Taxonomy" id="407009"/>
    <lineage>
        <taxon>Eukaryota</taxon>
        <taxon>Metazoa</taxon>
        <taxon>Ecdysozoa</taxon>
        <taxon>Arthropoda</taxon>
        <taxon>Hexapoda</taxon>
        <taxon>Insecta</taxon>
        <taxon>Pterygota</taxon>
        <taxon>Neoptera</taxon>
        <taxon>Paraneoptera</taxon>
        <taxon>Thysanoptera</taxon>
        <taxon>Terebrantia</taxon>
        <taxon>Thripoidea</taxon>
        <taxon>Thripidae</taxon>
        <taxon>Frankliniella</taxon>
    </lineage>
</organism>
<dbReference type="EMBL" id="JAHWGI010001033">
    <property type="protein sequence ID" value="KAK3921287.1"/>
    <property type="molecule type" value="Genomic_DNA"/>
</dbReference>
<evidence type="ECO:0000256" key="6">
    <source>
        <dbReference type="ARBA" id="ARBA00023128"/>
    </source>
</evidence>
<keyword evidence="5" id="KW-0411">Iron-sulfur</keyword>
<evidence type="ECO:0000256" key="7">
    <source>
        <dbReference type="ARBA" id="ARBA00045681"/>
    </source>
</evidence>
<dbReference type="GO" id="GO:0051536">
    <property type="term" value="F:iron-sulfur cluster binding"/>
    <property type="evidence" value="ECO:0007669"/>
    <property type="project" value="UniProtKB-KW"/>
</dbReference>
<dbReference type="GO" id="GO:0008168">
    <property type="term" value="F:methyltransferase activity"/>
    <property type="evidence" value="ECO:0007669"/>
    <property type="project" value="UniProtKB-KW"/>
</dbReference>
<comment type="function">
    <text evidence="7">Mitochondrial ribosome (mitoribosome) assembly factor. Binds at the interface of the head and body domains of the mitochondrial small ribosomal subunit (mt-SSU), occluding the mRNA channel and preventing compaction of the head domain towards the body. Probable inactive methyltransferase: retains the characteristic folding and ability to bind S-adenosyl-L-methionine, but it probably lost its methyltransferase activity.</text>
</comment>